<feature type="transmembrane region" description="Helical" evidence="6">
    <location>
        <begin position="127"/>
        <end position="152"/>
    </location>
</feature>
<dbReference type="InterPro" id="IPR036259">
    <property type="entry name" value="MFS_trans_sf"/>
</dbReference>
<evidence type="ECO:0000256" key="4">
    <source>
        <dbReference type="ARBA" id="ARBA00023136"/>
    </source>
</evidence>
<comment type="caution">
    <text evidence="8">The sequence shown here is derived from an EMBL/GenBank/DDBJ whole genome shotgun (WGS) entry which is preliminary data.</text>
</comment>
<keyword evidence="2 6" id="KW-0812">Transmembrane</keyword>
<evidence type="ECO:0000256" key="1">
    <source>
        <dbReference type="ARBA" id="ARBA00004141"/>
    </source>
</evidence>
<comment type="subcellular location">
    <subcellularLocation>
        <location evidence="1">Membrane</location>
        <topology evidence="1">Multi-pass membrane protein</topology>
    </subcellularLocation>
</comment>
<dbReference type="PROSITE" id="PS50850">
    <property type="entry name" value="MFS"/>
    <property type="match status" value="1"/>
</dbReference>
<feature type="region of interest" description="Disordered" evidence="5">
    <location>
        <begin position="1"/>
        <end position="42"/>
    </location>
</feature>
<feature type="transmembrane region" description="Helical" evidence="6">
    <location>
        <begin position="190"/>
        <end position="211"/>
    </location>
</feature>
<dbReference type="GO" id="GO:0022857">
    <property type="term" value="F:transmembrane transporter activity"/>
    <property type="evidence" value="ECO:0007669"/>
    <property type="project" value="InterPro"/>
</dbReference>
<dbReference type="Pfam" id="PF07690">
    <property type="entry name" value="MFS_1"/>
    <property type="match status" value="1"/>
</dbReference>
<accession>A0A0L0MZW1</accession>
<sequence length="554" mass="59349">MAEMTDKSEEEKTVASDNSPTVSIQKQNEAEKSNPSNDEEEYKHEYPEGFRLTLILTAVVLAYLLVYLDLAIMSTATPSITSSFDSIVDIGWYGGAYQLASAAFQPLSGKIYTYFSIKATQSSTMFIVGRAIAGLGSSGITTGALTTIAAALPTRRQPLFMGVTMGISQLGLACGPIIGGAFSANVSWRWCFYVNLPLGAVVGACLLFQNVPEPKRKPPVRQVLGTAIRSLDLIGFALICPAAIMFFLGLQFGGNQYPWNSSVVIGLLIGAAATFTVFLVWESHQGDGAMVPFAMLKHRVIWSAAMTLFFSLSSILMADYYLAIFFQAVRDDSPLMSGVHMLPTTLGLVAFTMVSGSMIEVLGYYLPWILLGGSLSAIGYGLLSLLSPTTTVASWIGYQVLYGVGSGSAGTGPYIAVQNLVPPAQIPIAMSIVIFTMNIGAATSLIAANAIFSNSLRNELQQRIATIGISPDIIVGAGIRSIRQLVSGPALAATLEAYCKAIDHVMYFGIAVTVCIWPFAWGLGWKDVRKVKKLNAITKDKPAHEQGKAEKDDM</sequence>
<gene>
    <name evidence="8" type="ORF">TOPH_08014</name>
</gene>
<feature type="compositionally biased region" description="Basic and acidic residues" evidence="5">
    <location>
        <begin position="1"/>
        <end position="14"/>
    </location>
</feature>
<dbReference type="EMBL" id="LFRF01000038">
    <property type="protein sequence ID" value="KND87341.1"/>
    <property type="molecule type" value="Genomic_DNA"/>
</dbReference>
<dbReference type="OrthoDB" id="4913176at2759"/>
<dbReference type="PANTHER" id="PTHR23501:SF155">
    <property type="entry name" value="EFFLUX PUMP AFOB"/>
    <property type="match status" value="1"/>
</dbReference>
<feature type="transmembrane region" description="Helical" evidence="6">
    <location>
        <begin position="428"/>
        <end position="452"/>
    </location>
</feature>
<feature type="transmembrane region" description="Helical" evidence="6">
    <location>
        <begin position="52"/>
        <end position="76"/>
    </location>
</feature>
<keyword evidence="4 6" id="KW-0472">Membrane</keyword>
<evidence type="ECO:0000256" key="2">
    <source>
        <dbReference type="ARBA" id="ARBA00022692"/>
    </source>
</evidence>
<feature type="transmembrane region" description="Helical" evidence="6">
    <location>
        <begin position="464"/>
        <end position="485"/>
    </location>
</feature>
<feature type="transmembrane region" description="Helical" evidence="6">
    <location>
        <begin position="395"/>
        <end position="416"/>
    </location>
</feature>
<organism evidence="8 9">
    <name type="scientific">Tolypocladium ophioglossoides (strain CBS 100239)</name>
    <name type="common">Snaketongue truffleclub</name>
    <name type="synonym">Elaphocordyceps ophioglossoides</name>
    <dbReference type="NCBI Taxonomy" id="1163406"/>
    <lineage>
        <taxon>Eukaryota</taxon>
        <taxon>Fungi</taxon>
        <taxon>Dikarya</taxon>
        <taxon>Ascomycota</taxon>
        <taxon>Pezizomycotina</taxon>
        <taxon>Sordariomycetes</taxon>
        <taxon>Hypocreomycetidae</taxon>
        <taxon>Hypocreales</taxon>
        <taxon>Ophiocordycipitaceae</taxon>
        <taxon>Tolypocladium</taxon>
    </lineage>
</organism>
<keyword evidence="3 6" id="KW-1133">Transmembrane helix</keyword>
<feature type="domain" description="Major facilitator superfamily (MFS) profile" evidence="7">
    <location>
        <begin position="1"/>
        <end position="495"/>
    </location>
</feature>
<dbReference type="Gene3D" id="1.20.1250.20">
    <property type="entry name" value="MFS general substrate transporter like domains"/>
    <property type="match status" value="2"/>
</dbReference>
<name>A0A0L0MZW1_TOLOC</name>
<dbReference type="AlphaFoldDB" id="A0A0L0MZW1"/>
<feature type="transmembrane region" description="Helical" evidence="6">
    <location>
        <begin position="301"/>
        <end position="326"/>
    </location>
</feature>
<dbReference type="InterPro" id="IPR020846">
    <property type="entry name" value="MFS_dom"/>
</dbReference>
<feature type="transmembrane region" description="Helical" evidence="6">
    <location>
        <begin position="231"/>
        <end position="250"/>
    </location>
</feature>
<feature type="transmembrane region" description="Helical" evidence="6">
    <location>
        <begin position="505"/>
        <end position="525"/>
    </location>
</feature>
<evidence type="ECO:0000259" key="7">
    <source>
        <dbReference type="PROSITE" id="PS50850"/>
    </source>
</evidence>
<feature type="transmembrane region" description="Helical" evidence="6">
    <location>
        <begin position="365"/>
        <end position="383"/>
    </location>
</feature>
<proteinExistence type="predicted"/>
<evidence type="ECO:0000256" key="3">
    <source>
        <dbReference type="ARBA" id="ARBA00022989"/>
    </source>
</evidence>
<dbReference type="InterPro" id="IPR011701">
    <property type="entry name" value="MFS"/>
</dbReference>
<protein>
    <submittedName>
        <fullName evidence="8">Putative HC-toxin efflux carrier TOXA</fullName>
    </submittedName>
</protein>
<reference evidence="8 9" key="1">
    <citation type="journal article" date="2015" name="BMC Genomics">
        <title>The genome of the truffle-parasite Tolypocladium ophioglossoides and the evolution of antifungal peptaibiotics.</title>
        <authorList>
            <person name="Quandt C.A."/>
            <person name="Bushley K.E."/>
            <person name="Spatafora J.W."/>
        </authorList>
    </citation>
    <scope>NUCLEOTIDE SEQUENCE [LARGE SCALE GENOMIC DNA]</scope>
    <source>
        <strain evidence="8 9">CBS 100239</strain>
    </source>
</reference>
<keyword evidence="9" id="KW-1185">Reference proteome</keyword>
<dbReference type="Proteomes" id="UP000036947">
    <property type="component" value="Unassembled WGS sequence"/>
</dbReference>
<dbReference type="GO" id="GO:0005886">
    <property type="term" value="C:plasma membrane"/>
    <property type="evidence" value="ECO:0007669"/>
    <property type="project" value="TreeGrafter"/>
</dbReference>
<evidence type="ECO:0000256" key="5">
    <source>
        <dbReference type="SAM" id="MobiDB-lite"/>
    </source>
</evidence>
<feature type="transmembrane region" description="Helical" evidence="6">
    <location>
        <begin position="158"/>
        <end position="178"/>
    </location>
</feature>
<evidence type="ECO:0000313" key="8">
    <source>
        <dbReference type="EMBL" id="KND87341.1"/>
    </source>
</evidence>
<feature type="transmembrane region" description="Helical" evidence="6">
    <location>
        <begin position="96"/>
        <end position="115"/>
    </location>
</feature>
<feature type="transmembrane region" description="Helical" evidence="6">
    <location>
        <begin position="262"/>
        <end position="281"/>
    </location>
</feature>
<feature type="compositionally biased region" description="Polar residues" evidence="5">
    <location>
        <begin position="15"/>
        <end position="27"/>
    </location>
</feature>
<feature type="transmembrane region" description="Helical" evidence="6">
    <location>
        <begin position="338"/>
        <end position="359"/>
    </location>
</feature>
<evidence type="ECO:0000313" key="9">
    <source>
        <dbReference type="Proteomes" id="UP000036947"/>
    </source>
</evidence>
<evidence type="ECO:0000256" key="6">
    <source>
        <dbReference type="SAM" id="Phobius"/>
    </source>
</evidence>
<dbReference type="PANTHER" id="PTHR23501">
    <property type="entry name" value="MAJOR FACILITATOR SUPERFAMILY"/>
    <property type="match status" value="1"/>
</dbReference>
<dbReference type="SUPFAM" id="SSF103473">
    <property type="entry name" value="MFS general substrate transporter"/>
    <property type="match status" value="2"/>
</dbReference>